<feature type="chain" id="PRO_5042197475" evidence="1">
    <location>
        <begin position="26"/>
        <end position="76"/>
    </location>
</feature>
<dbReference type="AlphaFoldDB" id="A0AAE0W7B0"/>
<organism evidence="2 3">
    <name type="scientific">Potamilus streckersoni</name>
    <dbReference type="NCBI Taxonomy" id="2493646"/>
    <lineage>
        <taxon>Eukaryota</taxon>
        <taxon>Metazoa</taxon>
        <taxon>Spiralia</taxon>
        <taxon>Lophotrochozoa</taxon>
        <taxon>Mollusca</taxon>
        <taxon>Bivalvia</taxon>
        <taxon>Autobranchia</taxon>
        <taxon>Heteroconchia</taxon>
        <taxon>Palaeoheterodonta</taxon>
        <taxon>Unionida</taxon>
        <taxon>Unionoidea</taxon>
        <taxon>Unionidae</taxon>
        <taxon>Ambleminae</taxon>
        <taxon>Lampsilini</taxon>
        <taxon>Potamilus</taxon>
    </lineage>
</organism>
<protein>
    <submittedName>
        <fullName evidence="2">Uncharacterized protein</fullName>
    </submittedName>
</protein>
<name>A0AAE0W7B0_9BIVA</name>
<comment type="caution">
    <text evidence="2">The sequence shown here is derived from an EMBL/GenBank/DDBJ whole genome shotgun (WGS) entry which is preliminary data.</text>
</comment>
<reference evidence="2" key="3">
    <citation type="submission" date="2023-05" db="EMBL/GenBank/DDBJ databases">
        <authorList>
            <person name="Smith C.H."/>
        </authorList>
    </citation>
    <scope>NUCLEOTIDE SEQUENCE</scope>
    <source>
        <strain evidence="2">CHS0354</strain>
        <tissue evidence="2">Mantle</tissue>
    </source>
</reference>
<keyword evidence="1" id="KW-0732">Signal</keyword>
<dbReference type="EMBL" id="JAEAOA010001148">
    <property type="protein sequence ID" value="KAK3602865.1"/>
    <property type="molecule type" value="Genomic_DNA"/>
</dbReference>
<proteinExistence type="predicted"/>
<evidence type="ECO:0000256" key="1">
    <source>
        <dbReference type="SAM" id="SignalP"/>
    </source>
</evidence>
<reference evidence="2" key="2">
    <citation type="journal article" date="2021" name="Genome Biol. Evol.">
        <title>Developing a high-quality reference genome for a parasitic bivalve with doubly uniparental inheritance (Bivalvia: Unionida).</title>
        <authorList>
            <person name="Smith C.H."/>
        </authorList>
    </citation>
    <scope>NUCLEOTIDE SEQUENCE</scope>
    <source>
        <strain evidence="2">CHS0354</strain>
        <tissue evidence="2">Mantle</tissue>
    </source>
</reference>
<accession>A0AAE0W7B0</accession>
<feature type="signal peptide" evidence="1">
    <location>
        <begin position="1"/>
        <end position="25"/>
    </location>
</feature>
<reference evidence="2" key="1">
    <citation type="journal article" date="2021" name="Genome Biol. Evol.">
        <title>A High-Quality Reference Genome for a Parasitic Bivalve with Doubly Uniparental Inheritance (Bivalvia: Unionida).</title>
        <authorList>
            <person name="Smith C.H."/>
        </authorList>
    </citation>
    <scope>NUCLEOTIDE SEQUENCE</scope>
    <source>
        <strain evidence="2">CHS0354</strain>
    </source>
</reference>
<dbReference type="InterPro" id="IPR013785">
    <property type="entry name" value="Aldolase_TIM"/>
</dbReference>
<dbReference type="Gene3D" id="3.20.20.70">
    <property type="entry name" value="Aldolase class I"/>
    <property type="match status" value="1"/>
</dbReference>
<evidence type="ECO:0000313" key="2">
    <source>
        <dbReference type="EMBL" id="KAK3602865.1"/>
    </source>
</evidence>
<evidence type="ECO:0000313" key="3">
    <source>
        <dbReference type="Proteomes" id="UP001195483"/>
    </source>
</evidence>
<keyword evidence="3" id="KW-1185">Reference proteome</keyword>
<sequence>MVEPKQVKMWGLVFIVSLFFVLALAKEPLDVADIEDLATLILNKRNMDFINGGSGRMRTVQDNVEAFGRSDYQCRI</sequence>
<dbReference type="Proteomes" id="UP001195483">
    <property type="component" value="Unassembled WGS sequence"/>
</dbReference>
<gene>
    <name evidence="2" type="ORF">CHS0354_018720</name>
</gene>